<name>A0A6I6DCA0_9FIRM</name>
<evidence type="ECO:0000313" key="3">
    <source>
        <dbReference type="Proteomes" id="UP000426444"/>
    </source>
</evidence>
<keyword evidence="1" id="KW-0812">Transmembrane</keyword>
<evidence type="ECO:0008006" key="4">
    <source>
        <dbReference type="Google" id="ProtNLM"/>
    </source>
</evidence>
<dbReference type="KEGG" id="salq:SYNTR_0362"/>
<protein>
    <recommendedName>
        <fullName evidence="4">Stage III sporulation protein AF</fullName>
    </recommendedName>
</protein>
<gene>
    <name evidence="2" type="ORF">SYNTR_0362</name>
</gene>
<evidence type="ECO:0000256" key="1">
    <source>
        <dbReference type="SAM" id="Phobius"/>
    </source>
</evidence>
<dbReference type="InterPro" id="IPR014245">
    <property type="entry name" value="Spore_III_AF"/>
</dbReference>
<dbReference type="Pfam" id="PF09581">
    <property type="entry name" value="Spore_III_AF"/>
    <property type="match status" value="1"/>
</dbReference>
<dbReference type="AlphaFoldDB" id="A0A6I6DCA0"/>
<keyword evidence="3" id="KW-1185">Reference proteome</keyword>
<keyword evidence="1" id="KW-0472">Membrane</keyword>
<dbReference type="OrthoDB" id="1681124at2"/>
<dbReference type="Proteomes" id="UP000426444">
    <property type="component" value="Chromosome"/>
</dbReference>
<keyword evidence="1" id="KW-1133">Transmembrane helix</keyword>
<proteinExistence type="predicted"/>
<sequence length="194" mass="21826">MEVLITIVQSLLVIIIIASFLELLLPDGSIKPFVRFAVGLFVLIAILNPALSFIFSNHDLKLDFWDYTVDESIEEKIMVDAQELNERIVNVSSNTVLEKMQGQISSMALLVPGVEEVQTELKTDQDGIIEKIYLEVTPENNSDIEEIESVDILNTESSTDEYVDYTNLENRIITVINNVFGLKDVDIQIEFQGG</sequence>
<dbReference type="RefSeq" id="WP_156202898.1">
    <property type="nucleotide sequence ID" value="NZ_CP046457.1"/>
</dbReference>
<dbReference type="EMBL" id="CP046457">
    <property type="protein sequence ID" value="QGT98955.1"/>
    <property type="molecule type" value="Genomic_DNA"/>
</dbReference>
<organism evidence="2 3">
    <name type="scientific">Candidatus Syntrophocurvum alkaliphilum</name>
    <dbReference type="NCBI Taxonomy" id="2293317"/>
    <lineage>
        <taxon>Bacteria</taxon>
        <taxon>Bacillati</taxon>
        <taxon>Bacillota</taxon>
        <taxon>Clostridia</taxon>
        <taxon>Eubacteriales</taxon>
        <taxon>Syntrophomonadaceae</taxon>
        <taxon>Candidatus Syntrophocurvum</taxon>
    </lineage>
</organism>
<reference evidence="3" key="1">
    <citation type="journal article" date="2019" name="Microbiology">
        <title>Complete Genome Sequence of an Uncultured Bacterium of the Candidate Phylum Bipolaricaulota.</title>
        <authorList>
            <person name="Kadnikov V.V."/>
            <person name="Mardanov A.V."/>
            <person name="Beletsky A.V."/>
            <person name="Frank Y.A."/>
            <person name="Karnachuk O.V."/>
            <person name="Ravin N.V."/>
        </authorList>
    </citation>
    <scope>NUCLEOTIDE SEQUENCE [LARGE SCALE GENOMIC DNA]</scope>
</reference>
<feature type="transmembrane region" description="Helical" evidence="1">
    <location>
        <begin position="6"/>
        <end position="24"/>
    </location>
</feature>
<accession>A0A6I6DCA0</accession>
<feature type="transmembrane region" description="Helical" evidence="1">
    <location>
        <begin position="36"/>
        <end position="55"/>
    </location>
</feature>
<evidence type="ECO:0000313" key="2">
    <source>
        <dbReference type="EMBL" id="QGT98955.1"/>
    </source>
</evidence>